<protein>
    <submittedName>
        <fullName evidence="1">Uncharacterized protein</fullName>
    </submittedName>
</protein>
<dbReference type="EMBL" id="BARU01035276">
    <property type="protein sequence ID" value="GAH73210.1"/>
    <property type="molecule type" value="Genomic_DNA"/>
</dbReference>
<evidence type="ECO:0000313" key="1">
    <source>
        <dbReference type="EMBL" id="GAH73210.1"/>
    </source>
</evidence>
<accession>X1IVA9</accession>
<gene>
    <name evidence="1" type="ORF">S03H2_55245</name>
</gene>
<feature type="non-terminal residue" evidence="1">
    <location>
        <position position="1"/>
    </location>
</feature>
<proteinExistence type="predicted"/>
<reference evidence="1" key="1">
    <citation type="journal article" date="2014" name="Front. Microbiol.">
        <title>High frequency of phylogenetically diverse reductive dehalogenase-homologous genes in deep subseafloor sedimentary metagenomes.</title>
        <authorList>
            <person name="Kawai M."/>
            <person name="Futagami T."/>
            <person name="Toyoda A."/>
            <person name="Takaki Y."/>
            <person name="Nishi S."/>
            <person name="Hori S."/>
            <person name="Arai W."/>
            <person name="Tsubouchi T."/>
            <person name="Morono Y."/>
            <person name="Uchiyama I."/>
            <person name="Ito T."/>
            <person name="Fujiyama A."/>
            <person name="Inagaki F."/>
            <person name="Takami H."/>
        </authorList>
    </citation>
    <scope>NUCLEOTIDE SEQUENCE</scope>
    <source>
        <strain evidence="1">Expedition CK06-06</strain>
    </source>
</reference>
<sequence length="57" mass="6656">SQYLQNVELIPSKMTSSEFHETLIIQEMQSVFLGEKTIDEMLDYLTTNATLKEQEKM</sequence>
<name>X1IVA9_9ZZZZ</name>
<dbReference type="AlphaFoldDB" id="X1IVA9"/>
<organism evidence="1">
    <name type="scientific">marine sediment metagenome</name>
    <dbReference type="NCBI Taxonomy" id="412755"/>
    <lineage>
        <taxon>unclassified sequences</taxon>
        <taxon>metagenomes</taxon>
        <taxon>ecological metagenomes</taxon>
    </lineage>
</organism>
<comment type="caution">
    <text evidence="1">The sequence shown here is derived from an EMBL/GenBank/DDBJ whole genome shotgun (WGS) entry which is preliminary data.</text>
</comment>